<organism evidence="9 10">
    <name type="scientific">Sphaerochaeta halotolerans</name>
    <dbReference type="NCBI Taxonomy" id="2293840"/>
    <lineage>
        <taxon>Bacteria</taxon>
        <taxon>Pseudomonadati</taxon>
        <taxon>Spirochaetota</taxon>
        <taxon>Spirochaetia</taxon>
        <taxon>Spirochaetales</taxon>
        <taxon>Sphaerochaetaceae</taxon>
        <taxon>Sphaerochaeta</taxon>
    </lineage>
</organism>
<keyword evidence="10" id="KW-1185">Reference proteome</keyword>
<dbReference type="Gene3D" id="1.10.3470.10">
    <property type="entry name" value="ABC transporter involved in vitamin B12 uptake, BtuC"/>
    <property type="match status" value="1"/>
</dbReference>
<reference evidence="9 10" key="2">
    <citation type="submission" date="2018-09" db="EMBL/GenBank/DDBJ databases">
        <title>Genome of Sphaerochaeta halotolerans strain 4-11.</title>
        <authorList>
            <person name="Nazina T.N."/>
            <person name="Sokolova D.S."/>
        </authorList>
    </citation>
    <scope>NUCLEOTIDE SEQUENCE [LARGE SCALE GENOMIC DNA]</scope>
    <source>
        <strain evidence="9 10">4-11</strain>
    </source>
</reference>
<protein>
    <submittedName>
        <fullName evidence="9">Iron ABC transporter permease</fullName>
    </submittedName>
</protein>
<gene>
    <name evidence="9" type="ORF">DYP60_10405</name>
</gene>
<evidence type="ECO:0000256" key="3">
    <source>
        <dbReference type="ARBA" id="ARBA00022448"/>
    </source>
</evidence>
<feature type="transmembrane region" description="Helical" evidence="8">
    <location>
        <begin position="55"/>
        <end position="75"/>
    </location>
</feature>
<dbReference type="Proteomes" id="UP000264002">
    <property type="component" value="Unassembled WGS sequence"/>
</dbReference>
<dbReference type="GO" id="GO:0005886">
    <property type="term" value="C:plasma membrane"/>
    <property type="evidence" value="ECO:0007669"/>
    <property type="project" value="UniProtKB-SubCell"/>
</dbReference>
<dbReference type="InterPro" id="IPR000522">
    <property type="entry name" value="ABC_transptr_permease_BtuC"/>
</dbReference>
<feature type="transmembrane region" description="Helical" evidence="8">
    <location>
        <begin position="142"/>
        <end position="163"/>
    </location>
</feature>
<feature type="transmembrane region" description="Helical" evidence="8">
    <location>
        <begin position="87"/>
        <end position="107"/>
    </location>
</feature>
<name>A0A372MF23_9SPIR</name>
<sequence length="326" mass="34678">MKKGLSATLALCSMLLMLLSLTLGPSKISLANTIAILTGQEVGGNQGYIIWQLRLPRILASFFSGAILGCAGTVFQAALRNPMADPFILGISSGASFGVALALFIGIAPLLGFPLSALIGANLTTLFIVGMSLKRKSSDTTLLLTGVAVNYILSAAMTLLMFLHREQYQRILYWTLGSFSTSTYAQVIILSITFLLLFILLRANHQTMDMLLLDEASAHAGGLAVGKTRLLLLLAGSAASAICVSYFGVIGFIGLMAPHVTRLLVGPKHSRLLLPASLFGGFLLLASDTVARVMLPTGELPVGIITSLLGVPLFIYLLRKGRYRYG</sequence>
<dbReference type="RefSeq" id="WP_117330940.1">
    <property type="nucleotide sequence ID" value="NZ_QUWK01000010.1"/>
</dbReference>
<keyword evidence="4" id="KW-1003">Cell membrane</keyword>
<evidence type="ECO:0000256" key="5">
    <source>
        <dbReference type="ARBA" id="ARBA00022692"/>
    </source>
</evidence>
<dbReference type="InterPro" id="IPR037294">
    <property type="entry name" value="ABC_BtuC-like"/>
</dbReference>
<evidence type="ECO:0000256" key="8">
    <source>
        <dbReference type="SAM" id="Phobius"/>
    </source>
</evidence>
<dbReference type="SUPFAM" id="SSF81345">
    <property type="entry name" value="ABC transporter involved in vitamin B12 uptake, BtuC"/>
    <property type="match status" value="1"/>
</dbReference>
<accession>A0A372MF23</accession>
<reference evidence="10" key="1">
    <citation type="submission" date="2018-08" db="EMBL/GenBank/DDBJ databases">
        <authorList>
            <person name="Grouzdev D.S."/>
            <person name="Krutkina M.S."/>
        </authorList>
    </citation>
    <scope>NUCLEOTIDE SEQUENCE [LARGE SCALE GENOMIC DNA]</scope>
    <source>
        <strain evidence="10">4-11</strain>
    </source>
</reference>
<feature type="transmembrane region" description="Helical" evidence="8">
    <location>
        <begin position="113"/>
        <end position="130"/>
    </location>
</feature>
<feature type="transmembrane region" description="Helical" evidence="8">
    <location>
        <begin position="300"/>
        <end position="318"/>
    </location>
</feature>
<dbReference type="PANTHER" id="PTHR30472">
    <property type="entry name" value="FERRIC ENTEROBACTIN TRANSPORT SYSTEM PERMEASE PROTEIN"/>
    <property type="match status" value="1"/>
</dbReference>
<keyword evidence="3" id="KW-0813">Transport</keyword>
<dbReference type="PANTHER" id="PTHR30472:SF25">
    <property type="entry name" value="ABC TRANSPORTER PERMEASE PROTEIN MJ0876-RELATED"/>
    <property type="match status" value="1"/>
</dbReference>
<feature type="transmembrane region" description="Helical" evidence="8">
    <location>
        <begin position="230"/>
        <end position="253"/>
    </location>
</feature>
<dbReference type="CDD" id="cd06550">
    <property type="entry name" value="TM_ABC_iron-siderophores_like"/>
    <property type="match status" value="1"/>
</dbReference>
<evidence type="ECO:0000256" key="6">
    <source>
        <dbReference type="ARBA" id="ARBA00022989"/>
    </source>
</evidence>
<dbReference type="EMBL" id="QUWK01000010">
    <property type="protein sequence ID" value="RFU94371.1"/>
    <property type="molecule type" value="Genomic_DNA"/>
</dbReference>
<comment type="similarity">
    <text evidence="2">Belongs to the binding-protein-dependent transport system permease family. FecCD subfamily.</text>
</comment>
<evidence type="ECO:0000256" key="4">
    <source>
        <dbReference type="ARBA" id="ARBA00022475"/>
    </source>
</evidence>
<comment type="caution">
    <text evidence="9">The sequence shown here is derived from an EMBL/GenBank/DDBJ whole genome shotgun (WGS) entry which is preliminary data.</text>
</comment>
<dbReference type="GO" id="GO:0022857">
    <property type="term" value="F:transmembrane transporter activity"/>
    <property type="evidence" value="ECO:0007669"/>
    <property type="project" value="InterPro"/>
</dbReference>
<evidence type="ECO:0000313" key="10">
    <source>
        <dbReference type="Proteomes" id="UP000264002"/>
    </source>
</evidence>
<evidence type="ECO:0000256" key="1">
    <source>
        <dbReference type="ARBA" id="ARBA00004651"/>
    </source>
</evidence>
<dbReference type="AlphaFoldDB" id="A0A372MF23"/>
<keyword evidence="5 8" id="KW-0812">Transmembrane</keyword>
<dbReference type="Pfam" id="PF01032">
    <property type="entry name" value="FecCD"/>
    <property type="match status" value="1"/>
</dbReference>
<evidence type="ECO:0000256" key="2">
    <source>
        <dbReference type="ARBA" id="ARBA00007935"/>
    </source>
</evidence>
<evidence type="ECO:0000313" key="9">
    <source>
        <dbReference type="EMBL" id="RFU94371.1"/>
    </source>
</evidence>
<keyword evidence="6 8" id="KW-1133">Transmembrane helix</keyword>
<evidence type="ECO:0000256" key="7">
    <source>
        <dbReference type="ARBA" id="ARBA00023136"/>
    </source>
</evidence>
<keyword evidence="7 8" id="KW-0472">Membrane</keyword>
<proteinExistence type="inferred from homology"/>
<dbReference type="FunFam" id="1.10.3470.10:FF:000001">
    <property type="entry name" value="Vitamin B12 ABC transporter permease BtuC"/>
    <property type="match status" value="1"/>
</dbReference>
<comment type="subcellular location">
    <subcellularLocation>
        <location evidence="1">Cell membrane</location>
        <topology evidence="1">Multi-pass membrane protein</topology>
    </subcellularLocation>
</comment>
<feature type="transmembrane region" description="Helical" evidence="8">
    <location>
        <begin position="183"/>
        <end position="201"/>
    </location>
</feature>